<evidence type="ECO:0000313" key="4">
    <source>
        <dbReference type="Proteomes" id="UP000204221"/>
    </source>
</evidence>
<evidence type="ECO:0000256" key="1">
    <source>
        <dbReference type="SAM" id="MobiDB-lite"/>
    </source>
</evidence>
<name>A0A221W2M6_9PSEU</name>
<dbReference type="EMBL" id="CP022521">
    <property type="protein sequence ID" value="ASO20070.1"/>
    <property type="molecule type" value="Genomic_DNA"/>
</dbReference>
<feature type="compositionally biased region" description="Gly residues" evidence="1">
    <location>
        <begin position="10"/>
        <end position="21"/>
    </location>
</feature>
<accession>A0A221W2M6</accession>
<protein>
    <submittedName>
        <fullName evidence="3">Uncharacterized protein</fullName>
    </submittedName>
</protein>
<keyword evidence="2" id="KW-0812">Transmembrane</keyword>
<keyword evidence="2" id="KW-1133">Transmembrane helix</keyword>
<keyword evidence="2" id="KW-0472">Membrane</keyword>
<feature type="compositionally biased region" description="Low complexity" evidence="1">
    <location>
        <begin position="25"/>
        <end position="71"/>
    </location>
</feature>
<proteinExistence type="predicted"/>
<reference evidence="3 4" key="1">
    <citation type="submission" date="2017-07" db="EMBL/GenBank/DDBJ databases">
        <title>Complete genome sequence of Actinoalloteichus hoggarensis DSM 45943, type strain of Actinoalloteichus hoggarensis.</title>
        <authorList>
            <person name="Ruckert C."/>
            <person name="Nouioui I."/>
            <person name="Willmese J."/>
            <person name="van Wezel G."/>
            <person name="Klenk H.-P."/>
            <person name="Kalinowski J."/>
            <person name="Zotchev S.B."/>
        </authorList>
    </citation>
    <scope>NUCLEOTIDE SEQUENCE [LARGE SCALE GENOMIC DNA]</scope>
    <source>
        <strain evidence="3 4">DSM 45943</strain>
    </source>
</reference>
<evidence type="ECO:0000313" key="3">
    <source>
        <dbReference type="EMBL" id="ASO20070.1"/>
    </source>
</evidence>
<dbReference type="AlphaFoldDB" id="A0A221W2M6"/>
<feature type="transmembrane region" description="Helical" evidence="2">
    <location>
        <begin position="86"/>
        <end position="108"/>
    </location>
</feature>
<organism evidence="3 4">
    <name type="scientific">Actinoalloteichus hoggarensis</name>
    <dbReference type="NCBI Taxonomy" id="1470176"/>
    <lineage>
        <taxon>Bacteria</taxon>
        <taxon>Bacillati</taxon>
        <taxon>Actinomycetota</taxon>
        <taxon>Actinomycetes</taxon>
        <taxon>Pseudonocardiales</taxon>
        <taxon>Pseudonocardiaceae</taxon>
        <taxon>Actinoalloteichus</taxon>
    </lineage>
</organism>
<dbReference type="KEGG" id="ahg:AHOG_12135"/>
<dbReference type="Proteomes" id="UP000204221">
    <property type="component" value="Chromosome"/>
</dbReference>
<keyword evidence="4" id="KW-1185">Reference proteome</keyword>
<dbReference type="SUPFAM" id="SSF81995">
    <property type="entry name" value="beta-sandwich domain of Sec23/24"/>
    <property type="match status" value="1"/>
</dbReference>
<gene>
    <name evidence="3" type="ORF">AHOG_12135</name>
</gene>
<sequence length="239" mass="24392">MTVPPNPQGPYGGQGPQGQPGGQPPYGQQPGPYGQAPQGGQPPYGQQQAGQFGQQAGQFGQQPPQFGQQPDGFGGPEGGAPKKSPLPWILAGGGVVVIAVIVVLIFTLGGGGGGAGSPQQAADDFAAAMTDGDADRMAELVCEAERPTEAQMEEFRAQTSSMTDELSALGEGISVSFSAVNVSEPADGTATAELAFEITGLDPEMEEMMSQGMDGMTLPMDLVDEDGWRVCDLGNSFGG</sequence>
<dbReference type="RefSeq" id="WP_157736780.1">
    <property type="nucleotide sequence ID" value="NZ_JACHJM010000001.1"/>
</dbReference>
<feature type="region of interest" description="Disordered" evidence="1">
    <location>
        <begin position="1"/>
        <end position="81"/>
    </location>
</feature>
<evidence type="ECO:0000256" key="2">
    <source>
        <dbReference type="SAM" id="Phobius"/>
    </source>
</evidence>
<dbReference type="OrthoDB" id="3218507at2"/>